<protein>
    <submittedName>
        <fullName evidence="1">Uncharacterized protein</fullName>
    </submittedName>
</protein>
<feature type="non-terminal residue" evidence="1">
    <location>
        <position position="67"/>
    </location>
</feature>
<evidence type="ECO:0000313" key="1">
    <source>
        <dbReference type="EMBL" id="GAG36054.1"/>
    </source>
</evidence>
<organism evidence="1">
    <name type="scientific">marine sediment metagenome</name>
    <dbReference type="NCBI Taxonomy" id="412755"/>
    <lineage>
        <taxon>unclassified sequences</taxon>
        <taxon>metagenomes</taxon>
        <taxon>ecological metagenomes</taxon>
    </lineage>
</organism>
<dbReference type="EMBL" id="BARS01040471">
    <property type="protein sequence ID" value="GAG36054.1"/>
    <property type="molecule type" value="Genomic_DNA"/>
</dbReference>
<reference evidence="1" key="1">
    <citation type="journal article" date="2014" name="Front. Microbiol.">
        <title>High frequency of phylogenetically diverse reductive dehalogenase-homologous genes in deep subseafloor sedimentary metagenomes.</title>
        <authorList>
            <person name="Kawai M."/>
            <person name="Futagami T."/>
            <person name="Toyoda A."/>
            <person name="Takaki Y."/>
            <person name="Nishi S."/>
            <person name="Hori S."/>
            <person name="Arai W."/>
            <person name="Tsubouchi T."/>
            <person name="Morono Y."/>
            <person name="Uchiyama I."/>
            <person name="Ito T."/>
            <person name="Fujiyama A."/>
            <person name="Inagaki F."/>
            <person name="Takami H."/>
        </authorList>
    </citation>
    <scope>NUCLEOTIDE SEQUENCE</scope>
    <source>
        <strain evidence="1">Expedition CK06-06</strain>
    </source>
</reference>
<name>X0WYP2_9ZZZZ</name>
<sequence length="67" mass="6778">MLALGLIALVWALGAGFSGTQQEALDNSAQTGKWANTWSKALDDVASNDTILGCDGNALGMANPAAV</sequence>
<accession>X0WYP2</accession>
<proteinExistence type="predicted"/>
<comment type="caution">
    <text evidence="1">The sequence shown here is derived from an EMBL/GenBank/DDBJ whole genome shotgun (WGS) entry which is preliminary data.</text>
</comment>
<dbReference type="AlphaFoldDB" id="X0WYP2"/>
<gene>
    <name evidence="1" type="ORF">S01H1_61683</name>
</gene>